<organism evidence="8">
    <name type="scientific">freshwater metagenome</name>
    <dbReference type="NCBI Taxonomy" id="449393"/>
    <lineage>
        <taxon>unclassified sequences</taxon>
        <taxon>metagenomes</taxon>
        <taxon>ecological metagenomes</taxon>
    </lineage>
</organism>
<dbReference type="PANTHER" id="PTHR43811">
    <property type="entry name" value="FKBP-TYPE PEPTIDYL-PROLYL CIS-TRANS ISOMERASE FKPA"/>
    <property type="match status" value="1"/>
</dbReference>
<protein>
    <recommendedName>
        <fullName evidence="2">peptidylprolyl isomerase</fullName>
        <ecNumber evidence="2">5.2.1.8</ecNumber>
    </recommendedName>
</protein>
<evidence type="ECO:0000313" key="8">
    <source>
        <dbReference type="EMBL" id="CAB4803197.1"/>
    </source>
</evidence>
<reference evidence="8" key="1">
    <citation type="submission" date="2020-05" db="EMBL/GenBank/DDBJ databases">
        <authorList>
            <person name="Chiriac C."/>
            <person name="Salcher M."/>
            <person name="Ghai R."/>
            <person name="Kavagutti S V."/>
        </authorList>
    </citation>
    <scope>NUCLEOTIDE SEQUENCE</scope>
</reference>
<evidence type="ECO:0000256" key="4">
    <source>
        <dbReference type="ARBA" id="ARBA00023235"/>
    </source>
</evidence>
<dbReference type="InterPro" id="IPR046357">
    <property type="entry name" value="PPIase_dom_sf"/>
</dbReference>
<dbReference type="InterPro" id="IPR001179">
    <property type="entry name" value="PPIase_FKBP_dom"/>
</dbReference>
<dbReference type="PANTHER" id="PTHR43811:SF19">
    <property type="entry name" value="39 KDA FK506-BINDING NUCLEAR PROTEIN"/>
    <property type="match status" value="1"/>
</dbReference>
<accession>A0A6J6YC67</accession>
<proteinExistence type="predicted"/>
<dbReference type="GO" id="GO:0003755">
    <property type="term" value="F:peptidyl-prolyl cis-trans isomerase activity"/>
    <property type="evidence" value="ECO:0007669"/>
    <property type="project" value="UniProtKB-KW"/>
</dbReference>
<comment type="catalytic activity">
    <reaction evidence="1">
        <text>[protein]-peptidylproline (omega=180) = [protein]-peptidylproline (omega=0)</text>
        <dbReference type="Rhea" id="RHEA:16237"/>
        <dbReference type="Rhea" id="RHEA-COMP:10747"/>
        <dbReference type="Rhea" id="RHEA-COMP:10748"/>
        <dbReference type="ChEBI" id="CHEBI:83833"/>
        <dbReference type="ChEBI" id="CHEBI:83834"/>
        <dbReference type="EC" id="5.2.1.8"/>
    </reaction>
</comment>
<feature type="region of interest" description="Disordered" evidence="5">
    <location>
        <begin position="31"/>
        <end position="69"/>
    </location>
</feature>
<dbReference type="PROSITE" id="PS50059">
    <property type="entry name" value="FKBP_PPIASE"/>
    <property type="match status" value="1"/>
</dbReference>
<dbReference type="Gene3D" id="3.10.50.40">
    <property type="match status" value="1"/>
</dbReference>
<dbReference type="SUPFAM" id="SSF54534">
    <property type="entry name" value="FKBP-like"/>
    <property type="match status" value="1"/>
</dbReference>
<feature type="domain" description="PPIase FKBP-type" evidence="6">
    <location>
        <begin position="89"/>
        <end position="176"/>
    </location>
</feature>
<evidence type="ECO:0000256" key="2">
    <source>
        <dbReference type="ARBA" id="ARBA00013194"/>
    </source>
</evidence>
<keyword evidence="4" id="KW-0413">Isomerase</keyword>
<dbReference type="AlphaFoldDB" id="A0A6J6YC67"/>
<dbReference type="Pfam" id="PF00254">
    <property type="entry name" value="FKBP_C"/>
    <property type="match status" value="1"/>
</dbReference>
<dbReference type="EMBL" id="CAEZZX010000149">
    <property type="protein sequence ID" value="CAB4781823.1"/>
    <property type="molecule type" value="Genomic_DNA"/>
</dbReference>
<gene>
    <name evidence="7" type="ORF">UFOPK2938_00775</name>
    <name evidence="8" type="ORF">UFOPK3024_00712</name>
</gene>
<name>A0A6J6YC67_9ZZZZ</name>
<evidence type="ECO:0000256" key="3">
    <source>
        <dbReference type="ARBA" id="ARBA00023110"/>
    </source>
</evidence>
<dbReference type="PROSITE" id="PS51257">
    <property type="entry name" value="PROKAR_LIPOPROTEIN"/>
    <property type="match status" value="1"/>
</dbReference>
<evidence type="ECO:0000256" key="5">
    <source>
        <dbReference type="SAM" id="MobiDB-lite"/>
    </source>
</evidence>
<keyword evidence="3" id="KW-0697">Rotamase</keyword>
<evidence type="ECO:0000256" key="1">
    <source>
        <dbReference type="ARBA" id="ARBA00000971"/>
    </source>
</evidence>
<feature type="compositionally biased region" description="Polar residues" evidence="5">
    <location>
        <begin position="31"/>
        <end position="42"/>
    </location>
</feature>
<dbReference type="EMBL" id="CAFAAK010000142">
    <property type="protein sequence ID" value="CAB4803197.1"/>
    <property type="molecule type" value="Genomic_DNA"/>
</dbReference>
<evidence type="ECO:0000259" key="6">
    <source>
        <dbReference type="PROSITE" id="PS50059"/>
    </source>
</evidence>
<sequence length="177" mass="18275">MSQKLSLRTAGLGLSLIACLTLTLAGCSNDSAEPQPTASATKAGSAAFPKVTGGYGENPTISKPTGKAPTKLQTKDLVVGKGEKVTDITKSYSWNYEGVSWSNGKVFDSSFERGAPIPFALNQVIPGWTEGLKGIKVGGRRVLLIPADQAYGEAGSPPAIGPNEPLVFVVDLVGPAS</sequence>
<dbReference type="EC" id="5.2.1.8" evidence="2"/>
<evidence type="ECO:0000313" key="7">
    <source>
        <dbReference type="EMBL" id="CAB4781823.1"/>
    </source>
</evidence>